<keyword evidence="7" id="KW-0812">Transmembrane</keyword>
<organism evidence="9 10">
    <name type="scientific">Thermobacillus composti (strain DSM 18247 / JCM 13945 / KWC4)</name>
    <dbReference type="NCBI Taxonomy" id="717605"/>
    <lineage>
        <taxon>Bacteria</taxon>
        <taxon>Bacillati</taxon>
        <taxon>Bacillota</taxon>
        <taxon>Bacilli</taxon>
        <taxon>Bacillales</taxon>
        <taxon>Paenibacillaceae</taxon>
        <taxon>Thermobacillus</taxon>
    </lineage>
</organism>
<dbReference type="eggNOG" id="COG0515">
    <property type="taxonomic scope" value="Bacteria"/>
</dbReference>
<sequence>MKTSSELRLAPGTVITGKWNRGRYRVERLLGEGANGKVYLVEHSRRLYAMKVGGDAVDLQSEINVLRSLASRRRRTEPFLLAVDDYVHEDGAEYPFYIMRYVRGSVLHEYLQREGADWFPLVGYNLLGKLAELHEAGFAFGDLKRENVLVGSYGRVELVDYGGATAIGKSVRQFTELYDRGYWNAGSRTAEGTYDLFSFAVLCLHLFEGRRLLQLTKTLLPQNRSPADLIRLTTGHPALKPFAGWLARALRGEFASAREGAAAWQRIMYGGGVKMNRKRAPSGWAAGLFACTMIALAAAIVWMMTEGVLPTGLS</sequence>
<evidence type="ECO:0000256" key="1">
    <source>
        <dbReference type="ARBA" id="ARBA00022527"/>
    </source>
</evidence>
<dbReference type="SMART" id="SM00220">
    <property type="entry name" value="S_TKc"/>
    <property type="match status" value="1"/>
</dbReference>
<reference evidence="10" key="1">
    <citation type="submission" date="2012-01" db="EMBL/GenBank/DDBJ databases">
        <title>Complete sequence of chromosome of Thermobacillus composti KWC4.</title>
        <authorList>
            <person name="Lucas S."/>
            <person name="Han J."/>
            <person name="Lapidus A."/>
            <person name="Cheng J.-F."/>
            <person name="Goodwin L."/>
            <person name="Pitluck S."/>
            <person name="Peters L."/>
            <person name="Ovchinnikova G."/>
            <person name="Teshima H."/>
            <person name="Detter J.C."/>
            <person name="Han C."/>
            <person name="Tapia R."/>
            <person name="Land M."/>
            <person name="Hauser L."/>
            <person name="Kyrpides N."/>
            <person name="Ivanova N."/>
            <person name="Pagani I."/>
            <person name="Anderson I."/>
            <person name="Woyke T."/>
        </authorList>
    </citation>
    <scope>NUCLEOTIDE SEQUENCE [LARGE SCALE GENOMIC DNA]</scope>
    <source>
        <strain evidence="10">DSM 18247 / JCM 13945 / KWC4</strain>
    </source>
</reference>
<evidence type="ECO:0000256" key="5">
    <source>
        <dbReference type="ARBA" id="ARBA00022840"/>
    </source>
</evidence>
<keyword evidence="7" id="KW-1133">Transmembrane helix</keyword>
<dbReference type="InterPro" id="IPR017441">
    <property type="entry name" value="Protein_kinase_ATP_BS"/>
</dbReference>
<keyword evidence="1" id="KW-0723">Serine/threonine-protein kinase</keyword>
<dbReference type="Pfam" id="PF00069">
    <property type="entry name" value="Pkinase"/>
    <property type="match status" value="1"/>
</dbReference>
<dbReference type="PROSITE" id="PS00107">
    <property type="entry name" value="PROTEIN_KINASE_ATP"/>
    <property type="match status" value="1"/>
</dbReference>
<gene>
    <name evidence="9" type="ordered locus">Theco_3685</name>
</gene>
<keyword evidence="10" id="KW-1185">Reference proteome</keyword>
<dbReference type="AlphaFoldDB" id="L0EKB1"/>
<feature type="binding site" evidence="6">
    <location>
        <position position="51"/>
    </location>
    <ligand>
        <name>ATP</name>
        <dbReference type="ChEBI" id="CHEBI:30616"/>
    </ligand>
</feature>
<feature type="transmembrane region" description="Helical" evidence="7">
    <location>
        <begin position="284"/>
        <end position="304"/>
    </location>
</feature>
<evidence type="ECO:0000256" key="2">
    <source>
        <dbReference type="ARBA" id="ARBA00022679"/>
    </source>
</evidence>
<proteinExistence type="predicted"/>
<keyword evidence="2" id="KW-0808">Transferase</keyword>
<evidence type="ECO:0000256" key="3">
    <source>
        <dbReference type="ARBA" id="ARBA00022741"/>
    </source>
</evidence>
<dbReference type="InterPro" id="IPR000719">
    <property type="entry name" value="Prot_kinase_dom"/>
</dbReference>
<dbReference type="KEGG" id="tco:Theco_3685"/>
<protein>
    <submittedName>
        <fullName evidence="9">Protein kinase family protein</fullName>
    </submittedName>
</protein>
<accession>L0EKB1</accession>
<dbReference type="Gene3D" id="1.10.510.10">
    <property type="entry name" value="Transferase(Phosphotransferase) domain 1"/>
    <property type="match status" value="1"/>
</dbReference>
<feature type="domain" description="Protein kinase" evidence="8">
    <location>
        <begin position="24"/>
        <end position="314"/>
    </location>
</feature>
<name>L0EKB1_THECK</name>
<evidence type="ECO:0000313" key="9">
    <source>
        <dbReference type="EMBL" id="AGA59705.1"/>
    </source>
</evidence>
<dbReference type="SUPFAM" id="SSF56112">
    <property type="entry name" value="Protein kinase-like (PK-like)"/>
    <property type="match status" value="1"/>
</dbReference>
<dbReference type="PANTHER" id="PTHR24351">
    <property type="entry name" value="RIBOSOMAL PROTEIN S6 KINASE"/>
    <property type="match status" value="1"/>
</dbReference>
<dbReference type="GO" id="GO:0004674">
    <property type="term" value="F:protein serine/threonine kinase activity"/>
    <property type="evidence" value="ECO:0007669"/>
    <property type="project" value="UniProtKB-KW"/>
</dbReference>
<evidence type="ECO:0000313" key="10">
    <source>
        <dbReference type="Proteomes" id="UP000010795"/>
    </source>
</evidence>
<evidence type="ECO:0000256" key="6">
    <source>
        <dbReference type="PROSITE-ProRule" id="PRU10141"/>
    </source>
</evidence>
<dbReference type="InterPro" id="IPR011009">
    <property type="entry name" value="Kinase-like_dom_sf"/>
</dbReference>
<keyword evidence="7" id="KW-0472">Membrane</keyword>
<keyword evidence="3 6" id="KW-0547">Nucleotide-binding</keyword>
<dbReference type="GO" id="GO:0005524">
    <property type="term" value="F:ATP binding"/>
    <property type="evidence" value="ECO:0007669"/>
    <property type="project" value="UniProtKB-UniRule"/>
</dbReference>
<dbReference type="OrthoDB" id="583109at2"/>
<dbReference type="Proteomes" id="UP000010795">
    <property type="component" value="Chromosome"/>
</dbReference>
<evidence type="ECO:0000256" key="4">
    <source>
        <dbReference type="ARBA" id="ARBA00022777"/>
    </source>
</evidence>
<evidence type="ECO:0000259" key="8">
    <source>
        <dbReference type="PROSITE" id="PS50011"/>
    </source>
</evidence>
<dbReference type="RefSeq" id="WP_015256427.1">
    <property type="nucleotide sequence ID" value="NC_019897.1"/>
</dbReference>
<dbReference type="EMBL" id="CP003255">
    <property type="protein sequence ID" value="AGA59705.1"/>
    <property type="molecule type" value="Genomic_DNA"/>
</dbReference>
<dbReference type="HOGENOM" id="CLU_074074_0_0_9"/>
<dbReference type="STRING" id="717605.Theco_3685"/>
<keyword evidence="5 6" id="KW-0067">ATP-binding</keyword>
<keyword evidence="4 9" id="KW-0418">Kinase</keyword>
<dbReference type="Gene3D" id="3.30.200.20">
    <property type="entry name" value="Phosphorylase Kinase, domain 1"/>
    <property type="match status" value="1"/>
</dbReference>
<dbReference type="PROSITE" id="PS50011">
    <property type="entry name" value="PROTEIN_KINASE_DOM"/>
    <property type="match status" value="1"/>
</dbReference>
<evidence type="ECO:0000256" key="7">
    <source>
        <dbReference type="SAM" id="Phobius"/>
    </source>
</evidence>